<dbReference type="NCBIfam" id="TIGR02242">
    <property type="entry name" value="tail_TIGR02242"/>
    <property type="match status" value="1"/>
</dbReference>
<sequence length="734" mass="78030">MSRSPDLAYHFATEAQWRAGLRDGLRVHGGAVRPPCAIQARPLHGAGQAHGDALAAVDPCGRLLWVRPGDRSVRRWDELGVVELGRLVRGPTPVALAINGGLLWLATLRGVERHDAHDLQRLGVTTDHVAGTDLRPIGVCRDGADGIWVLVARSSGCLTLVHLDCWGAVVGRPLRVPLAGDLTGTVAAARGGRVVVVPSRSSRVAVLVRPHPTIEVRPLPLAAGPDVRAVSLDLEDRVVLLRADDAGAVVEILTIDGDPDERHVVELPRGFGPVSGVVAGRQLALVGAGGLVVLDPSSTSASRRVSTFVTPALHSPLGRNRPGGRRGKVLGGWNRVEVDVALPRGTTMELAWAATDQESVVHEVGAVLADASLSPGDRLVALDSLLVWRTQDRVVYESAHVDDGAVAVPERLAATIDRPEPHLWVRVTVTTAVGAEPPILAGLHVSYPSRSLLDDLPAVYREDPASASQLRRLLAPFEVLLDGLDARIDALPARIDPATADDEWTTVLLGWLGMPLLEDLDPDRRRTLLRELPRLQQDRGTAGALVRALEIVTGSTVRVRDHGDEAAWWFLPRAGRPTGARLGVDTVVARARPQSFRAGTAILGESPLGVACVDPGRVIDERNGLVEIRVELPADERAATRPIVDRVLTVFAPAHCRVLIDDRPGPGSSGSRAIGVDLHLAGSPSDGPDSRLHGDEHWRLGASTELGVWSLPAPTTGVAVLDAAVLGDDPTHLT</sequence>
<dbReference type="InterPro" id="IPR011748">
    <property type="entry name" value="Unchr_phage_tail-like"/>
</dbReference>
<dbReference type="EMBL" id="JACXYZ010000002">
    <property type="protein sequence ID" value="MBD3925675.1"/>
    <property type="molecule type" value="Genomic_DNA"/>
</dbReference>
<proteinExistence type="predicted"/>
<name>A0ABR8NCS0_9ACTN</name>
<evidence type="ECO:0000313" key="2">
    <source>
        <dbReference type="Proteomes" id="UP000618818"/>
    </source>
</evidence>
<dbReference type="SUPFAM" id="SSF101898">
    <property type="entry name" value="NHL repeat"/>
    <property type="match status" value="1"/>
</dbReference>
<gene>
    <name evidence="1" type="ORF">IEZ26_13665</name>
</gene>
<accession>A0ABR8NCS0</accession>
<dbReference type="Pfam" id="PF09684">
    <property type="entry name" value="Tail_P2_I"/>
    <property type="match status" value="1"/>
</dbReference>
<reference evidence="1 2" key="1">
    <citation type="submission" date="2020-09" db="EMBL/GenBank/DDBJ databases">
        <title>novel species in genus Nocardioides.</title>
        <authorList>
            <person name="Zhang G."/>
        </authorList>
    </citation>
    <scope>NUCLEOTIDE SEQUENCE [LARGE SCALE GENOMIC DNA]</scope>
    <source>
        <strain evidence="1 2">KCTC 39551</strain>
    </source>
</reference>
<keyword evidence="2" id="KW-1185">Reference proteome</keyword>
<comment type="caution">
    <text evidence="1">The sequence shown here is derived from an EMBL/GenBank/DDBJ whole genome shotgun (WGS) entry which is preliminary data.</text>
</comment>
<protein>
    <recommendedName>
        <fullName evidence="3">Phage tail protein</fullName>
    </recommendedName>
</protein>
<dbReference type="RefSeq" id="WP_191195561.1">
    <property type="nucleotide sequence ID" value="NZ_JACXYZ010000002.1"/>
</dbReference>
<evidence type="ECO:0000313" key="1">
    <source>
        <dbReference type="EMBL" id="MBD3925675.1"/>
    </source>
</evidence>
<evidence type="ECO:0008006" key="3">
    <source>
        <dbReference type="Google" id="ProtNLM"/>
    </source>
</evidence>
<dbReference type="Proteomes" id="UP000618818">
    <property type="component" value="Unassembled WGS sequence"/>
</dbReference>
<organism evidence="1 2">
    <name type="scientific">Nocardioides cavernae</name>
    <dbReference type="NCBI Taxonomy" id="1921566"/>
    <lineage>
        <taxon>Bacteria</taxon>
        <taxon>Bacillati</taxon>
        <taxon>Actinomycetota</taxon>
        <taxon>Actinomycetes</taxon>
        <taxon>Propionibacteriales</taxon>
        <taxon>Nocardioidaceae</taxon>
        <taxon>Nocardioides</taxon>
    </lineage>
</organism>
<dbReference type="InterPro" id="IPR006521">
    <property type="entry name" value="Tail_protein_I"/>
</dbReference>